<comment type="caution">
    <text evidence="2">The sequence shown here is derived from an EMBL/GenBank/DDBJ whole genome shotgun (WGS) entry which is preliminary data.</text>
</comment>
<name>A0A552F043_MICAE</name>
<feature type="transmembrane region" description="Helical" evidence="1">
    <location>
        <begin position="47"/>
        <end position="70"/>
    </location>
</feature>
<keyword evidence="1" id="KW-0812">Transmembrane</keyword>
<keyword evidence="1" id="KW-0472">Membrane</keyword>
<protein>
    <submittedName>
        <fullName evidence="2">Uncharacterized protein</fullName>
    </submittedName>
</protein>
<accession>A0A552F043</accession>
<sequence length="73" mass="7463">MSGIAALRDGCGVWGVGCGVWGVGCGCGVWGVGCGCGEMGRINKNNLLSPVSCLLSSLLRIFSFCGFLFAGRE</sequence>
<dbReference type="EMBL" id="SFBH01000013">
    <property type="protein sequence ID" value="TRU40082.1"/>
    <property type="molecule type" value="Genomic_DNA"/>
</dbReference>
<reference evidence="2 3" key="1">
    <citation type="submission" date="2019-01" db="EMBL/GenBank/DDBJ databases">
        <title>Coherence of Microcystis species and biogeography revealed through population genomics.</title>
        <authorList>
            <person name="Perez-Carrascal O.M."/>
            <person name="Terrat Y."/>
            <person name="Giani A."/>
            <person name="Fortin N."/>
            <person name="Tromas N."/>
            <person name="Shapiro B.J."/>
        </authorList>
    </citation>
    <scope>NUCLEOTIDE SEQUENCE [LARGE SCALE GENOMIC DNA]</scope>
    <source>
        <strain evidence="2">Ma_MB_F_20061100_S20D</strain>
    </source>
</reference>
<evidence type="ECO:0000313" key="2">
    <source>
        <dbReference type="EMBL" id="TRU40082.1"/>
    </source>
</evidence>
<dbReference type="Proteomes" id="UP000315113">
    <property type="component" value="Unassembled WGS sequence"/>
</dbReference>
<evidence type="ECO:0000256" key="1">
    <source>
        <dbReference type="SAM" id="Phobius"/>
    </source>
</evidence>
<proteinExistence type="predicted"/>
<evidence type="ECO:0000313" key="3">
    <source>
        <dbReference type="Proteomes" id="UP000315113"/>
    </source>
</evidence>
<dbReference type="AlphaFoldDB" id="A0A552F043"/>
<keyword evidence="1" id="KW-1133">Transmembrane helix</keyword>
<gene>
    <name evidence="2" type="ORF">EWV78_01895</name>
</gene>
<organism evidence="2 3">
    <name type="scientific">Microcystis aeruginosa Ma_MB_F_20061100_S20D</name>
    <dbReference type="NCBI Taxonomy" id="2486253"/>
    <lineage>
        <taxon>Bacteria</taxon>
        <taxon>Bacillati</taxon>
        <taxon>Cyanobacteriota</taxon>
        <taxon>Cyanophyceae</taxon>
        <taxon>Oscillatoriophycideae</taxon>
        <taxon>Chroococcales</taxon>
        <taxon>Microcystaceae</taxon>
        <taxon>Microcystis</taxon>
    </lineage>
</organism>